<dbReference type="AlphaFoldDB" id="A0A0B2VVV9"/>
<comment type="caution">
    <text evidence="1">The sequence shown here is derived from an EMBL/GenBank/DDBJ whole genome shotgun (WGS) entry which is preliminary data.</text>
</comment>
<sequence length="115" mass="13253">KNKPIEPDQQDFRISEHLLLKLFPPRFVIKTTKIVQAENFSSGICLSSFHWQRRQTDPFITAEDRAQLKSSSHRIRHSTFLVRIDRNYCSTCPAISVATCFKARSPCVTLHAYSS</sequence>
<proteinExistence type="predicted"/>
<accession>A0A0B2VVV9</accession>
<gene>
    <name evidence="1" type="ORF">Tcan_00809</name>
</gene>
<dbReference type="EMBL" id="JPKZ01000385">
    <property type="protein sequence ID" value="KHN87671.1"/>
    <property type="molecule type" value="Genomic_DNA"/>
</dbReference>
<protein>
    <submittedName>
        <fullName evidence="1">Uncharacterized protein</fullName>
    </submittedName>
</protein>
<reference evidence="1 2" key="1">
    <citation type="submission" date="2014-11" db="EMBL/GenBank/DDBJ databases">
        <title>Genetic blueprint of the zoonotic pathogen Toxocara canis.</title>
        <authorList>
            <person name="Zhu X.-Q."/>
            <person name="Korhonen P.K."/>
            <person name="Cai H."/>
            <person name="Young N.D."/>
            <person name="Nejsum P."/>
            <person name="von Samson-Himmelstjerna G."/>
            <person name="Boag P.R."/>
            <person name="Tan P."/>
            <person name="Li Q."/>
            <person name="Min J."/>
            <person name="Yang Y."/>
            <person name="Wang X."/>
            <person name="Fang X."/>
            <person name="Hall R.S."/>
            <person name="Hofmann A."/>
            <person name="Sternberg P.W."/>
            <person name="Jex A.R."/>
            <person name="Gasser R.B."/>
        </authorList>
    </citation>
    <scope>NUCLEOTIDE SEQUENCE [LARGE SCALE GENOMIC DNA]</scope>
    <source>
        <strain evidence="1">PN_DK_2014</strain>
    </source>
</reference>
<evidence type="ECO:0000313" key="2">
    <source>
        <dbReference type="Proteomes" id="UP000031036"/>
    </source>
</evidence>
<evidence type="ECO:0000313" key="1">
    <source>
        <dbReference type="EMBL" id="KHN87671.1"/>
    </source>
</evidence>
<keyword evidence="2" id="KW-1185">Reference proteome</keyword>
<feature type="non-terminal residue" evidence="1">
    <location>
        <position position="115"/>
    </location>
</feature>
<feature type="non-terminal residue" evidence="1">
    <location>
        <position position="1"/>
    </location>
</feature>
<organism evidence="1 2">
    <name type="scientific">Toxocara canis</name>
    <name type="common">Canine roundworm</name>
    <dbReference type="NCBI Taxonomy" id="6265"/>
    <lineage>
        <taxon>Eukaryota</taxon>
        <taxon>Metazoa</taxon>
        <taxon>Ecdysozoa</taxon>
        <taxon>Nematoda</taxon>
        <taxon>Chromadorea</taxon>
        <taxon>Rhabditida</taxon>
        <taxon>Spirurina</taxon>
        <taxon>Ascaridomorpha</taxon>
        <taxon>Ascaridoidea</taxon>
        <taxon>Toxocaridae</taxon>
        <taxon>Toxocara</taxon>
    </lineage>
</organism>
<name>A0A0B2VVV9_TOXCA</name>
<dbReference type="Proteomes" id="UP000031036">
    <property type="component" value="Unassembled WGS sequence"/>
</dbReference>